<dbReference type="InterPro" id="IPR018764">
    <property type="entry name" value="RskA_C"/>
</dbReference>
<dbReference type="Pfam" id="PF10099">
    <property type="entry name" value="RskA_C"/>
    <property type="match status" value="1"/>
</dbReference>
<gene>
    <name evidence="13" type="ORF">GCM10009559_61680</name>
</gene>
<sequence>MDHRSGTDGAQPCPWDEEAVALALHALAPDEEAAVRDHVLGCRACSEAVRETEVVAAAVGGAVEQVDPPVRLRTSLMAAAAETPQVGAVQPHPRFARPRPARTRSLVAAAAAAALIAIGGLGGYAAQVHRERDALAAQAQALAVIVTQLDTPGSAHAVLSTGSGQPVAAVLVTADAGTVVTTGLGANDTSATTYVLWGLGTGDPRPLTAFDVAGTGPGIHEIGATGAPYTSYAVSLEPGREMPAVPTEVVASGPVQT</sequence>
<accession>A0ABN1N9H2</accession>
<dbReference type="PANTHER" id="PTHR37461:SF1">
    <property type="entry name" value="ANTI-SIGMA-K FACTOR RSKA"/>
    <property type="match status" value="1"/>
</dbReference>
<evidence type="ECO:0000313" key="14">
    <source>
        <dbReference type="Proteomes" id="UP001499967"/>
    </source>
</evidence>
<evidence type="ECO:0000256" key="5">
    <source>
        <dbReference type="ARBA" id="ARBA00022989"/>
    </source>
</evidence>
<evidence type="ECO:0000256" key="6">
    <source>
        <dbReference type="ARBA" id="ARBA00023015"/>
    </source>
</evidence>
<evidence type="ECO:0000256" key="4">
    <source>
        <dbReference type="ARBA" id="ARBA00022692"/>
    </source>
</evidence>
<feature type="transmembrane region" description="Helical" evidence="11">
    <location>
        <begin position="106"/>
        <end position="126"/>
    </location>
</feature>
<evidence type="ECO:0000256" key="2">
    <source>
        <dbReference type="ARBA" id="ARBA00004236"/>
    </source>
</evidence>
<organism evidence="13 14">
    <name type="scientific">Pseudonocardia zijingensis</name>
    <dbReference type="NCBI Taxonomy" id="153376"/>
    <lineage>
        <taxon>Bacteria</taxon>
        <taxon>Bacillati</taxon>
        <taxon>Actinomycetota</taxon>
        <taxon>Actinomycetes</taxon>
        <taxon>Pseudonocardiales</taxon>
        <taxon>Pseudonocardiaceae</taxon>
        <taxon>Pseudonocardia</taxon>
    </lineage>
</organism>
<name>A0ABN1N9H2_9PSEU</name>
<dbReference type="Proteomes" id="UP001499967">
    <property type="component" value="Unassembled WGS sequence"/>
</dbReference>
<evidence type="ECO:0000256" key="7">
    <source>
        <dbReference type="ARBA" id="ARBA00023136"/>
    </source>
</evidence>
<dbReference type="PANTHER" id="PTHR37461">
    <property type="entry name" value="ANTI-SIGMA-K FACTOR RSKA"/>
    <property type="match status" value="1"/>
</dbReference>
<keyword evidence="5 11" id="KW-1133">Transmembrane helix</keyword>
<dbReference type="EMBL" id="BAAAHP010000196">
    <property type="protein sequence ID" value="GAA0898675.1"/>
    <property type="molecule type" value="Genomic_DNA"/>
</dbReference>
<evidence type="ECO:0000259" key="12">
    <source>
        <dbReference type="Pfam" id="PF10099"/>
    </source>
</evidence>
<protein>
    <recommendedName>
        <fullName evidence="10">Regulator of SigK</fullName>
    </recommendedName>
    <alternativeName>
        <fullName evidence="9">Sigma-K anti-sigma factor RskA</fullName>
    </alternativeName>
</protein>
<keyword evidence="3" id="KW-1003">Cell membrane</keyword>
<evidence type="ECO:0000256" key="9">
    <source>
        <dbReference type="ARBA" id="ARBA00029829"/>
    </source>
</evidence>
<dbReference type="RefSeq" id="WP_343945192.1">
    <property type="nucleotide sequence ID" value="NZ_BAAAHP010000196.1"/>
</dbReference>
<comment type="subcellular location">
    <subcellularLocation>
        <location evidence="2">Cell membrane</location>
    </subcellularLocation>
    <subcellularLocation>
        <location evidence="1">Membrane</location>
        <topology evidence="1">Single-pass membrane protein</topology>
    </subcellularLocation>
</comment>
<keyword evidence="8" id="KW-0804">Transcription</keyword>
<keyword evidence="14" id="KW-1185">Reference proteome</keyword>
<evidence type="ECO:0000256" key="1">
    <source>
        <dbReference type="ARBA" id="ARBA00004167"/>
    </source>
</evidence>
<keyword evidence="4 11" id="KW-0812">Transmembrane</keyword>
<evidence type="ECO:0000256" key="8">
    <source>
        <dbReference type="ARBA" id="ARBA00023163"/>
    </source>
</evidence>
<dbReference type="InterPro" id="IPR041916">
    <property type="entry name" value="Anti_sigma_zinc_sf"/>
</dbReference>
<evidence type="ECO:0000256" key="3">
    <source>
        <dbReference type="ARBA" id="ARBA00022475"/>
    </source>
</evidence>
<keyword evidence="7 11" id="KW-0472">Membrane</keyword>
<evidence type="ECO:0000313" key="13">
    <source>
        <dbReference type="EMBL" id="GAA0898675.1"/>
    </source>
</evidence>
<evidence type="ECO:0000256" key="11">
    <source>
        <dbReference type="SAM" id="Phobius"/>
    </source>
</evidence>
<keyword evidence="6" id="KW-0805">Transcription regulation</keyword>
<proteinExistence type="predicted"/>
<dbReference type="Gene3D" id="1.10.10.1320">
    <property type="entry name" value="Anti-sigma factor, zinc-finger domain"/>
    <property type="match status" value="1"/>
</dbReference>
<reference evidence="13 14" key="1">
    <citation type="journal article" date="2019" name="Int. J. Syst. Evol. Microbiol.">
        <title>The Global Catalogue of Microorganisms (GCM) 10K type strain sequencing project: providing services to taxonomists for standard genome sequencing and annotation.</title>
        <authorList>
            <consortium name="The Broad Institute Genomics Platform"/>
            <consortium name="The Broad Institute Genome Sequencing Center for Infectious Disease"/>
            <person name="Wu L."/>
            <person name="Ma J."/>
        </authorList>
    </citation>
    <scope>NUCLEOTIDE SEQUENCE [LARGE SCALE GENOMIC DNA]</scope>
    <source>
        <strain evidence="13 14">JCM 11117</strain>
    </source>
</reference>
<dbReference type="InterPro" id="IPR051474">
    <property type="entry name" value="Anti-sigma-K/W_factor"/>
</dbReference>
<evidence type="ECO:0000256" key="10">
    <source>
        <dbReference type="ARBA" id="ARBA00030803"/>
    </source>
</evidence>
<comment type="caution">
    <text evidence="13">The sequence shown here is derived from an EMBL/GenBank/DDBJ whole genome shotgun (WGS) entry which is preliminary data.</text>
</comment>
<feature type="domain" description="Anti-sigma K factor RskA C-terminal" evidence="12">
    <location>
        <begin position="107"/>
        <end position="248"/>
    </location>
</feature>